<protein>
    <recommendedName>
        <fullName evidence="4">Phosphoribosyltransferase domain-containing protein</fullName>
    </recommendedName>
</protein>
<dbReference type="InterPro" id="IPR051910">
    <property type="entry name" value="ComF/GntX_DNA_util-trans"/>
</dbReference>
<reference evidence="3" key="1">
    <citation type="submission" date="2017-03" db="EMBL/GenBank/DDBJ databases">
        <authorList>
            <person name="Lund M.B."/>
        </authorList>
    </citation>
    <scope>NUCLEOTIDE SEQUENCE [LARGE SCALE GENOMIC DNA]</scope>
</reference>
<comment type="similarity">
    <text evidence="1">Belongs to the ComF/GntX family.</text>
</comment>
<dbReference type="SUPFAM" id="SSF53271">
    <property type="entry name" value="PRTase-like"/>
    <property type="match status" value="1"/>
</dbReference>
<dbReference type="PANTHER" id="PTHR47505">
    <property type="entry name" value="DNA UTILIZATION PROTEIN YHGH"/>
    <property type="match status" value="1"/>
</dbReference>
<sequence length="163" mass="17678">MAAVLRAFKDEGRTDVAASLARTLRVVLATAVASTPGSYEVCTIPSTPAAYRARGYRPVPYLLHRCGVRPTPVLQFVRERADQVGLTAAQRRKNLEGSLASRCSLVGRRFVLVDDITTTGSTLHDARRALCAAGAIEPLIVVIAQTPRRYCTDKPPFPEQSVT</sequence>
<organism evidence="2 3">
    <name type="scientific">Candidatus Lumbricidiphila eiseniae</name>
    <dbReference type="NCBI Taxonomy" id="1969409"/>
    <lineage>
        <taxon>Bacteria</taxon>
        <taxon>Bacillati</taxon>
        <taxon>Actinomycetota</taxon>
        <taxon>Actinomycetes</taxon>
        <taxon>Micrococcales</taxon>
        <taxon>Microbacteriaceae</taxon>
        <taxon>Candidatus Lumbricidiphila</taxon>
    </lineage>
</organism>
<name>A0A2A6FNC5_9MICO</name>
<dbReference type="AlphaFoldDB" id="A0A2A6FNC5"/>
<dbReference type="InterPro" id="IPR000836">
    <property type="entry name" value="PRTase_dom"/>
</dbReference>
<gene>
    <name evidence="2" type="ORF">B5766_12715</name>
</gene>
<proteinExistence type="inferred from homology"/>
<dbReference type="CDD" id="cd06223">
    <property type="entry name" value="PRTases_typeI"/>
    <property type="match status" value="1"/>
</dbReference>
<accession>A0A2A6FNC5</accession>
<evidence type="ECO:0008006" key="4">
    <source>
        <dbReference type="Google" id="ProtNLM"/>
    </source>
</evidence>
<dbReference type="Gene3D" id="3.40.50.2020">
    <property type="match status" value="1"/>
</dbReference>
<dbReference type="PANTHER" id="PTHR47505:SF1">
    <property type="entry name" value="DNA UTILIZATION PROTEIN YHGH"/>
    <property type="match status" value="1"/>
</dbReference>
<evidence type="ECO:0000313" key="2">
    <source>
        <dbReference type="EMBL" id="PDQ34180.1"/>
    </source>
</evidence>
<evidence type="ECO:0000313" key="3">
    <source>
        <dbReference type="Proteomes" id="UP000219994"/>
    </source>
</evidence>
<dbReference type="Proteomes" id="UP000219994">
    <property type="component" value="Unassembled WGS sequence"/>
</dbReference>
<dbReference type="InterPro" id="IPR029057">
    <property type="entry name" value="PRTase-like"/>
</dbReference>
<evidence type="ECO:0000256" key="1">
    <source>
        <dbReference type="ARBA" id="ARBA00008007"/>
    </source>
</evidence>
<dbReference type="EMBL" id="NAEP01000068">
    <property type="protein sequence ID" value="PDQ34180.1"/>
    <property type="molecule type" value="Genomic_DNA"/>
</dbReference>
<comment type="caution">
    <text evidence="2">The sequence shown here is derived from an EMBL/GenBank/DDBJ whole genome shotgun (WGS) entry which is preliminary data.</text>
</comment>